<dbReference type="SUPFAM" id="SSF57756">
    <property type="entry name" value="Retrovirus zinc finger-like domains"/>
    <property type="match status" value="1"/>
</dbReference>
<keyword evidence="2" id="KW-0863">Zinc-finger</keyword>
<evidence type="ECO:0000313" key="6">
    <source>
        <dbReference type="Proteomes" id="UP000765509"/>
    </source>
</evidence>
<dbReference type="AlphaFoldDB" id="A0A9Q3J079"/>
<keyword evidence="1" id="KW-0507">mRNA processing</keyword>
<proteinExistence type="predicted"/>
<reference evidence="5" key="1">
    <citation type="submission" date="2021-03" db="EMBL/GenBank/DDBJ databases">
        <title>Draft genome sequence of rust myrtle Austropuccinia psidii MF-1, a brazilian biotype.</title>
        <authorList>
            <person name="Quecine M.C."/>
            <person name="Pachon D.M.R."/>
            <person name="Bonatelli M.L."/>
            <person name="Correr F.H."/>
            <person name="Franceschini L.M."/>
            <person name="Leite T.F."/>
            <person name="Margarido G.R.A."/>
            <person name="Almeida C.A."/>
            <person name="Ferrarezi J.A."/>
            <person name="Labate C.A."/>
        </authorList>
    </citation>
    <scope>NUCLEOTIDE SEQUENCE</scope>
    <source>
        <strain evidence="5">MF-1</strain>
    </source>
</reference>
<evidence type="ECO:0000259" key="4">
    <source>
        <dbReference type="PROSITE" id="PS50158"/>
    </source>
</evidence>
<keyword evidence="6" id="KW-1185">Reference proteome</keyword>
<dbReference type="InterPro" id="IPR001878">
    <property type="entry name" value="Znf_CCHC"/>
</dbReference>
<evidence type="ECO:0000256" key="3">
    <source>
        <dbReference type="SAM" id="MobiDB-lite"/>
    </source>
</evidence>
<dbReference type="GO" id="GO:0003676">
    <property type="term" value="F:nucleic acid binding"/>
    <property type="evidence" value="ECO:0007669"/>
    <property type="project" value="InterPro"/>
</dbReference>
<keyword evidence="2" id="KW-0479">Metal-binding</keyword>
<dbReference type="OrthoDB" id="18781at2759"/>
<dbReference type="InterPro" id="IPR036875">
    <property type="entry name" value="Znf_CCHC_sf"/>
</dbReference>
<evidence type="ECO:0000313" key="5">
    <source>
        <dbReference type="EMBL" id="MBW0553287.1"/>
    </source>
</evidence>
<protein>
    <recommendedName>
        <fullName evidence="4">CCHC-type domain-containing protein</fullName>
    </recommendedName>
</protein>
<feature type="compositionally biased region" description="Low complexity" evidence="3">
    <location>
        <begin position="60"/>
        <end position="76"/>
    </location>
</feature>
<dbReference type="Proteomes" id="UP000765509">
    <property type="component" value="Unassembled WGS sequence"/>
</dbReference>
<comment type="caution">
    <text evidence="5">The sequence shown here is derived from an EMBL/GenBank/DDBJ whole genome shotgun (WGS) entry which is preliminary data.</text>
</comment>
<feature type="region of interest" description="Disordered" evidence="3">
    <location>
        <begin position="46"/>
        <end position="78"/>
    </location>
</feature>
<evidence type="ECO:0000256" key="1">
    <source>
        <dbReference type="ARBA" id="ARBA00022664"/>
    </source>
</evidence>
<accession>A0A9Q3J079</accession>
<dbReference type="GO" id="GO:0008270">
    <property type="term" value="F:zinc ion binding"/>
    <property type="evidence" value="ECO:0007669"/>
    <property type="project" value="UniProtKB-KW"/>
</dbReference>
<organism evidence="5 6">
    <name type="scientific">Austropuccinia psidii MF-1</name>
    <dbReference type="NCBI Taxonomy" id="1389203"/>
    <lineage>
        <taxon>Eukaryota</taxon>
        <taxon>Fungi</taxon>
        <taxon>Dikarya</taxon>
        <taxon>Basidiomycota</taxon>
        <taxon>Pucciniomycotina</taxon>
        <taxon>Pucciniomycetes</taxon>
        <taxon>Pucciniales</taxon>
        <taxon>Sphaerophragmiaceae</taxon>
        <taxon>Austropuccinia</taxon>
    </lineage>
</organism>
<dbReference type="Gene3D" id="4.10.60.10">
    <property type="entry name" value="Zinc finger, CCHC-type"/>
    <property type="match status" value="1"/>
</dbReference>
<keyword evidence="2" id="KW-0862">Zinc</keyword>
<dbReference type="EMBL" id="AVOT02059642">
    <property type="protein sequence ID" value="MBW0553287.1"/>
    <property type="molecule type" value="Genomic_DNA"/>
</dbReference>
<dbReference type="PROSITE" id="PS50158">
    <property type="entry name" value="ZF_CCHC"/>
    <property type="match status" value="1"/>
</dbReference>
<gene>
    <name evidence="5" type="ORF">O181_093002</name>
</gene>
<name>A0A9Q3J079_9BASI</name>
<evidence type="ECO:0000256" key="2">
    <source>
        <dbReference type="PROSITE-ProRule" id="PRU00047"/>
    </source>
</evidence>
<feature type="domain" description="CCHC-type" evidence="4">
    <location>
        <begin position="95"/>
        <end position="109"/>
    </location>
</feature>
<dbReference type="SMART" id="SM00343">
    <property type="entry name" value="ZnF_C2HC"/>
    <property type="match status" value="1"/>
</dbReference>
<sequence>MRKAIDHSSEIHVEDILEIANQIQEQSALDTSKNILLLQMDVGKNASGHSWQSAPTPKTNPILPSLSSNSPSPLNSIDRKSEDWKRKWLTTKSPCFYCGKVGHWLLSCPTRRWWTE</sequence>
<dbReference type="GO" id="GO:0006397">
    <property type="term" value="P:mRNA processing"/>
    <property type="evidence" value="ECO:0007669"/>
    <property type="project" value="UniProtKB-KW"/>
</dbReference>
<feature type="compositionally biased region" description="Polar residues" evidence="3">
    <location>
        <begin position="47"/>
        <end position="59"/>
    </location>
</feature>